<evidence type="ECO:0000256" key="1">
    <source>
        <dbReference type="ARBA" id="ARBA00004141"/>
    </source>
</evidence>
<dbReference type="InterPro" id="IPR018499">
    <property type="entry name" value="Tetraspanin/Peripherin"/>
</dbReference>
<dbReference type="SUPFAM" id="SSF48652">
    <property type="entry name" value="Tetraspanin"/>
    <property type="match status" value="1"/>
</dbReference>
<comment type="subcellular location">
    <subcellularLocation>
        <location evidence="1">Membrane</location>
        <topology evidence="1">Multi-pass membrane protein</topology>
    </subcellularLocation>
</comment>
<gene>
    <name evidence="5" type="ORF">AAG570_006462</name>
</gene>
<sequence length="200" mass="22462">MSEGLQDIQSQKDGKLHVPISVVYASCSLLESGASEVTDLLHQGMTFYLEEPNWKRCFDKLHQTKRCCGVFGVDDWLSARCLVDDDGGILGKTLPASCCSPYANQPCVHDLLQQQHNSTVIGTLIRPPERDVNTMSFYSSVYRRGCARDLLEPIQQDAVFFITVLIIIDVLHVSCTKLWLNVLLLMTIHHIQQLYPPLTA</sequence>
<dbReference type="Gene3D" id="1.10.1450.10">
    <property type="entry name" value="Tetraspanin"/>
    <property type="match status" value="1"/>
</dbReference>
<accession>A0ABD0ZFB4</accession>
<dbReference type="AlphaFoldDB" id="A0ABD0ZFB4"/>
<evidence type="ECO:0000313" key="5">
    <source>
        <dbReference type="EMBL" id="KAL1139478.1"/>
    </source>
</evidence>
<dbReference type="Pfam" id="PF00335">
    <property type="entry name" value="Tetraspanin"/>
    <property type="match status" value="1"/>
</dbReference>
<evidence type="ECO:0000256" key="2">
    <source>
        <dbReference type="ARBA" id="ARBA00022692"/>
    </source>
</evidence>
<dbReference type="GO" id="GO:0016020">
    <property type="term" value="C:membrane"/>
    <property type="evidence" value="ECO:0007669"/>
    <property type="project" value="UniProtKB-SubCell"/>
</dbReference>
<reference evidence="5 6" key="1">
    <citation type="submission" date="2024-07" db="EMBL/GenBank/DDBJ databases">
        <title>Chromosome-level genome assembly of the water stick insect Ranatra chinensis (Heteroptera: Nepidae).</title>
        <authorList>
            <person name="Liu X."/>
        </authorList>
    </citation>
    <scope>NUCLEOTIDE SEQUENCE [LARGE SCALE GENOMIC DNA]</scope>
    <source>
        <strain evidence="5">Cailab_2021Rc</strain>
        <tissue evidence="5">Muscle</tissue>
    </source>
</reference>
<evidence type="ECO:0000256" key="4">
    <source>
        <dbReference type="ARBA" id="ARBA00023136"/>
    </source>
</evidence>
<keyword evidence="3" id="KW-1133">Transmembrane helix</keyword>
<evidence type="ECO:0000313" key="6">
    <source>
        <dbReference type="Proteomes" id="UP001558652"/>
    </source>
</evidence>
<organism evidence="5 6">
    <name type="scientific">Ranatra chinensis</name>
    <dbReference type="NCBI Taxonomy" id="642074"/>
    <lineage>
        <taxon>Eukaryota</taxon>
        <taxon>Metazoa</taxon>
        <taxon>Ecdysozoa</taxon>
        <taxon>Arthropoda</taxon>
        <taxon>Hexapoda</taxon>
        <taxon>Insecta</taxon>
        <taxon>Pterygota</taxon>
        <taxon>Neoptera</taxon>
        <taxon>Paraneoptera</taxon>
        <taxon>Hemiptera</taxon>
        <taxon>Heteroptera</taxon>
        <taxon>Panheteroptera</taxon>
        <taxon>Nepomorpha</taxon>
        <taxon>Nepidae</taxon>
        <taxon>Ranatrinae</taxon>
        <taxon>Ranatra</taxon>
    </lineage>
</organism>
<dbReference type="EMBL" id="JBFDAA010000002">
    <property type="protein sequence ID" value="KAL1139478.1"/>
    <property type="molecule type" value="Genomic_DNA"/>
</dbReference>
<name>A0ABD0ZFB4_9HEMI</name>
<comment type="caution">
    <text evidence="5">The sequence shown here is derived from an EMBL/GenBank/DDBJ whole genome shotgun (WGS) entry which is preliminary data.</text>
</comment>
<dbReference type="InterPro" id="IPR008952">
    <property type="entry name" value="Tetraspanin_EC2_sf"/>
</dbReference>
<protein>
    <submittedName>
        <fullName evidence="5">Uncharacterized protein</fullName>
    </submittedName>
</protein>
<evidence type="ECO:0000256" key="3">
    <source>
        <dbReference type="ARBA" id="ARBA00022989"/>
    </source>
</evidence>
<keyword evidence="4" id="KW-0472">Membrane</keyword>
<keyword evidence="6" id="KW-1185">Reference proteome</keyword>
<keyword evidence="2" id="KW-0812">Transmembrane</keyword>
<dbReference type="Proteomes" id="UP001558652">
    <property type="component" value="Unassembled WGS sequence"/>
</dbReference>
<proteinExistence type="predicted"/>